<evidence type="ECO:0000256" key="5">
    <source>
        <dbReference type="ARBA" id="ARBA00022679"/>
    </source>
</evidence>
<dbReference type="EC" id="2.1.1.220" evidence="2"/>
<feature type="region of interest" description="Disordered" evidence="10">
    <location>
        <begin position="244"/>
        <end position="281"/>
    </location>
</feature>
<keyword evidence="5 12" id="KW-0808">Transferase</keyword>
<dbReference type="PANTHER" id="PTHR12133">
    <property type="entry name" value="TRNA (ADENINE(58)-N(1))-METHYLTRANSFERASE"/>
    <property type="match status" value="1"/>
</dbReference>
<dbReference type="Proteomes" id="UP001176521">
    <property type="component" value="Unassembled WGS sequence"/>
</dbReference>
<dbReference type="GO" id="GO:0031515">
    <property type="term" value="C:tRNA (m1A) methyltransferase complex"/>
    <property type="evidence" value="ECO:0007669"/>
    <property type="project" value="InterPro"/>
</dbReference>
<keyword evidence="8" id="KW-0539">Nucleus</keyword>
<dbReference type="Pfam" id="PF08704">
    <property type="entry name" value="GCD14"/>
    <property type="match status" value="3"/>
</dbReference>
<organism evidence="12 13">
    <name type="scientific">Tilletia horrida</name>
    <dbReference type="NCBI Taxonomy" id="155126"/>
    <lineage>
        <taxon>Eukaryota</taxon>
        <taxon>Fungi</taxon>
        <taxon>Dikarya</taxon>
        <taxon>Basidiomycota</taxon>
        <taxon>Ustilaginomycotina</taxon>
        <taxon>Exobasidiomycetes</taxon>
        <taxon>Tilletiales</taxon>
        <taxon>Tilletiaceae</taxon>
        <taxon>Tilletia</taxon>
    </lineage>
</organism>
<evidence type="ECO:0000256" key="9">
    <source>
        <dbReference type="ARBA" id="ARBA00033309"/>
    </source>
</evidence>
<feature type="domain" description="tRNA (adenine(58)-N(1))-methyltransferase catalytic subunit TRM61 C-terminal" evidence="11">
    <location>
        <begin position="96"/>
        <end position="166"/>
    </location>
</feature>
<evidence type="ECO:0000256" key="10">
    <source>
        <dbReference type="SAM" id="MobiDB-lite"/>
    </source>
</evidence>
<dbReference type="PROSITE" id="PS51620">
    <property type="entry name" value="SAM_TRM61"/>
    <property type="match status" value="1"/>
</dbReference>
<sequence>MAAGAAAAAAAPAGDVVAAGIDVPASAPTIQFSRSTSHFIEEGDLILVYLSHNRNPLPVVVHAGATHVNSFGAFPHSTAFLGKPFGSRVNSLNGRGFVYVLRPTPELWTLSLPHRTQILYQADIAFITHQLRLVPGARIIEAGTGSGSFTHSLARTVGRAHQVHRFQGTGSESVGRNDPRERAAAERVRALGQLDDTADDVPTDGRVFSFEFHAQRHAKAKVEFAAHGLSGIVRMTHRNVCKDGFMLSPPRAGSSSQEPPSANGTDADQPPPPPPSSSSETPVYPIVNAVFLDLPAPWEAVPLVTPHLDKSRTTRICCFSPCIEQVLKTVTALNTQGFSDVQTWEVLMREVESTPLAKATRDDDDWDGEGENDGAKADEAAEEDGEAEAEEAEEMDVEEGNGERGSASGKFRQNGGGKGNKAKQADGAAKLGKRKRDDASASSSSATQAALHKTRWGLERPRDVTSVIKRILKVEERKEVRRVAQVTKAKEQRAKRHAAAAAAAAASASSKQEESAAAGSSSAAPAGGEQAKAEEQENGDVTMDLEPSIQRSGDREGDAAAAKSAPASALTLATPMPRLHEPASVYGRILPEMRGHTSYLTFGTMLARVPGADVVPAPSNTNGASAATSDAAPSQS</sequence>
<comment type="subcellular location">
    <subcellularLocation>
        <location evidence="1">Nucleus</location>
    </subcellularLocation>
</comment>
<dbReference type="EMBL" id="JAPDMQ010000058">
    <property type="protein sequence ID" value="KAK0537549.1"/>
    <property type="molecule type" value="Genomic_DNA"/>
</dbReference>
<evidence type="ECO:0000256" key="6">
    <source>
        <dbReference type="ARBA" id="ARBA00022691"/>
    </source>
</evidence>
<dbReference type="PANTHER" id="PTHR12133:SF2">
    <property type="entry name" value="TRNA (ADENINE(58)-N(1))-METHYLTRANSFERASE CATALYTIC SUBUNIT TRMT61A"/>
    <property type="match status" value="1"/>
</dbReference>
<proteinExistence type="predicted"/>
<evidence type="ECO:0000313" key="12">
    <source>
        <dbReference type="EMBL" id="KAK0537549.1"/>
    </source>
</evidence>
<evidence type="ECO:0000259" key="11">
    <source>
        <dbReference type="Pfam" id="PF08704"/>
    </source>
</evidence>
<dbReference type="InterPro" id="IPR014816">
    <property type="entry name" value="tRNA_MeTrfase_Gcd14"/>
</dbReference>
<feature type="domain" description="tRNA (adenine(58)-N(1))-methyltransferase catalytic subunit TRM61 C-terminal" evidence="11">
    <location>
        <begin position="203"/>
        <end position="245"/>
    </location>
</feature>
<feature type="domain" description="tRNA (adenine(58)-N(1))-methyltransferase catalytic subunit TRM61 C-terminal" evidence="11">
    <location>
        <begin position="284"/>
        <end position="387"/>
    </location>
</feature>
<feature type="compositionally biased region" description="Polar residues" evidence="10">
    <location>
        <begin position="618"/>
        <end position="636"/>
    </location>
</feature>
<evidence type="ECO:0000256" key="7">
    <source>
        <dbReference type="ARBA" id="ARBA00022694"/>
    </source>
</evidence>
<dbReference type="GO" id="GO:0030488">
    <property type="term" value="P:tRNA methylation"/>
    <property type="evidence" value="ECO:0007669"/>
    <property type="project" value="InterPro"/>
</dbReference>
<evidence type="ECO:0000256" key="4">
    <source>
        <dbReference type="ARBA" id="ARBA00022603"/>
    </source>
</evidence>
<dbReference type="InterPro" id="IPR049470">
    <property type="entry name" value="TRM61_C"/>
</dbReference>
<dbReference type="Gene3D" id="3.40.50.150">
    <property type="entry name" value="Vaccinia Virus protein VP39"/>
    <property type="match status" value="1"/>
</dbReference>
<dbReference type="InterPro" id="IPR029063">
    <property type="entry name" value="SAM-dependent_MTases_sf"/>
</dbReference>
<dbReference type="GO" id="GO:0160107">
    <property type="term" value="F:tRNA (adenine(58)-N1)-methyltransferase activity"/>
    <property type="evidence" value="ECO:0007669"/>
    <property type="project" value="UniProtKB-EC"/>
</dbReference>
<feature type="compositionally biased region" description="Low complexity" evidence="10">
    <location>
        <begin position="499"/>
        <end position="530"/>
    </location>
</feature>
<comment type="caution">
    <text evidence="12">The sequence shown here is derived from an EMBL/GenBank/DDBJ whole genome shotgun (WGS) entry which is preliminary data.</text>
</comment>
<dbReference type="GO" id="GO:0005634">
    <property type="term" value="C:nucleus"/>
    <property type="evidence" value="ECO:0007669"/>
    <property type="project" value="UniProtKB-SubCell"/>
</dbReference>
<keyword evidence="13" id="KW-1185">Reference proteome</keyword>
<evidence type="ECO:0000256" key="3">
    <source>
        <dbReference type="ARBA" id="ARBA00015963"/>
    </source>
</evidence>
<feature type="compositionally biased region" description="Low complexity" evidence="10">
    <location>
        <begin position="440"/>
        <end position="450"/>
    </location>
</feature>
<gene>
    <name evidence="12" type="primary">TRM61</name>
    <name evidence="12" type="ORF">OC842_001602</name>
</gene>
<feature type="compositionally biased region" description="Low complexity" evidence="10">
    <location>
        <begin position="559"/>
        <end position="575"/>
    </location>
</feature>
<feature type="region of interest" description="Disordered" evidence="10">
    <location>
        <begin position="478"/>
        <end position="580"/>
    </location>
</feature>
<keyword evidence="7" id="KW-0819">tRNA processing</keyword>
<evidence type="ECO:0000256" key="2">
    <source>
        <dbReference type="ARBA" id="ARBA00012796"/>
    </source>
</evidence>
<dbReference type="SUPFAM" id="SSF53335">
    <property type="entry name" value="S-adenosyl-L-methionine-dependent methyltransferases"/>
    <property type="match status" value="1"/>
</dbReference>
<accession>A0AAN6GHG4</accession>
<feature type="compositionally biased region" description="Acidic residues" evidence="10">
    <location>
        <begin position="380"/>
        <end position="400"/>
    </location>
</feature>
<name>A0AAN6GHG4_9BASI</name>
<dbReference type="Gene3D" id="3.10.330.20">
    <property type="match status" value="1"/>
</dbReference>
<feature type="compositionally biased region" description="Basic and acidic residues" evidence="10">
    <location>
        <begin position="478"/>
        <end position="492"/>
    </location>
</feature>
<feature type="compositionally biased region" description="Polar residues" evidence="10">
    <location>
        <begin position="253"/>
        <end position="266"/>
    </location>
</feature>
<feature type="region of interest" description="Disordered" evidence="10">
    <location>
        <begin position="613"/>
        <end position="636"/>
    </location>
</feature>
<keyword evidence="4 12" id="KW-0489">Methyltransferase</keyword>
<keyword evidence="6" id="KW-0949">S-adenosyl-L-methionine</keyword>
<dbReference type="AlphaFoldDB" id="A0AAN6GHG4"/>
<evidence type="ECO:0000313" key="13">
    <source>
        <dbReference type="Proteomes" id="UP001176521"/>
    </source>
</evidence>
<protein>
    <recommendedName>
        <fullName evidence="3">tRNA (adenine(58)-N(1))-methyltransferase catalytic subunit TRM61</fullName>
        <ecNumber evidence="2">2.1.1.220</ecNumber>
    </recommendedName>
    <alternativeName>
        <fullName evidence="9">tRNA(m1A58)-methyltransferase subunit TRM61</fullName>
    </alternativeName>
</protein>
<reference evidence="12" key="1">
    <citation type="journal article" date="2023" name="PhytoFront">
        <title>Draft Genome Resources of Seven Strains of Tilletia horrida, Causal Agent of Kernel Smut of Rice.</title>
        <authorList>
            <person name="Khanal S."/>
            <person name="Antony Babu S."/>
            <person name="Zhou X.G."/>
        </authorList>
    </citation>
    <scope>NUCLEOTIDE SEQUENCE</scope>
    <source>
        <strain evidence="12">TX3</strain>
    </source>
</reference>
<evidence type="ECO:0000256" key="1">
    <source>
        <dbReference type="ARBA" id="ARBA00004123"/>
    </source>
</evidence>
<feature type="compositionally biased region" description="Acidic residues" evidence="10">
    <location>
        <begin position="362"/>
        <end position="372"/>
    </location>
</feature>
<evidence type="ECO:0000256" key="8">
    <source>
        <dbReference type="ARBA" id="ARBA00023242"/>
    </source>
</evidence>
<feature type="region of interest" description="Disordered" evidence="10">
    <location>
        <begin position="355"/>
        <end position="464"/>
    </location>
</feature>